<dbReference type="InterPro" id="IPR052033">
    <property type="entry name" value="Glutaryl-CoA_DH_mitochondrial"/>
</dbReference>
<dbReference type="GO" id="GO:0004361">
    <property type="term" value="F:glutaryl-CoA dehydrogenase activity"/>
    <property type="evidence" value="ECO:0007669"/>
    <property type="project" value="TreeGrafter"/>
</dbReference>
<keyword evidence="1" id="KW-0809">Transit peptide</keyword>
<reference evidence="3 4" key="1">
    <citation type="submission" date="2019-05" db="EMBL/GenBank/DDBJ databases">
        <authorList>
            <person name="Zhou X."/>
        </authorList>
    </citation>
    <scope>NUCLEOTIDE SEQUENCE [LARGE SCALE GENOMIC DNA]</scope>
    <source>
        <strain evidence="3 4">DSM 432</strain>
    </source>
</reference>
<dbReference type="PANTHER" id="PTHR42807">
    <property type="entry name" value="GLUTARYL-COA DEHYDROGENASE, MITOCHONDRIAL"/>
    <property type="match status" value="1"/>
</dbReference>
<evidence type="ECO:0000256" key="1">
    <source>
        <dbReference type="ARBA" id="ARBA00022946"/>
    </source>
</evidence>
<dbReference type="GO" id="GO:0000062">
    <property type="term" value="F:fatty-acyl-CoA binding"/>
    <property type="evidence" value="ECO:0007669"/>
    <property type="project" value="TreeGrafter"/>
</dbReference>
<proteinExistence type="predicted"/>
<evidence type="ECO:0000256" key="2">
    <source>
        <dbReference type="ARBA" id="ARBA00023002"/>
    </source>
</evidence>
<protein>
    <submittedName>
        <fullName evidence="3">Uncharacterized protein</fullName>
    </submittedName>
</protein>
<dbReference type="GeneID" id="95775367"/>
<dbReference type="RefSeq" id="WP_138400900.1">
    <property type="nucleotide sequence ID" value="NZ_JBAFVI010000006.1"/>
</dbReference>
<gene>
    <name evidence="3" type="ORF">FBQ73_18100</name>
</gene>
<evidence type="ECO:0000313" key="4">
    <source>
        <dbReference type="Proteomes" id="UP000305131"/>
    </source>
</evidence>
<name>A0A6C1KPE3_XANAU</name>
<comment type="caution">
    <text evidence="3">The sequence shown here is derived from an EMBL/GenBank/DDBJ whole genome shotgun (WGS) entry which is preliminary data.</text>
</comment>
<evidence type="ECO:0000313" key="3">
    <source>
        <dbReference type="EMBL" id="TLX41386.1"/>
    </source>
</evidence>
<dbReference type="AlphaFoldDB" id="A0A6C1KPE3"/>
<keyword evidence="2" id="KW-0560">Oxidoreductase</keyword>
<dbReference type="EMBL" id="VAUP01000037">
    <property type="protein sequence ID" value="TLX41386.1"/>
    <property type="molecule type" value="Genomic_DNA"/>
</dbReference>
<accession>A0A6C1KPE3</accession>
<dbReference type="GO" id="GO:0046949">
    <property type="term" value="P:fatty-acyl-CoA biosynthetic process"/>
    <property type="evidence" value="ECO:0007669"/>
    <property type="project" value="TreeGrafter"/>
</dbReference>
<dbReference type="GO" id="GO:0050660">
    <property type="term" value="F:flavin adenine dinucleotide binding"/>
    <property type="evidence" value="ECO:0007669"/>
    <property type="project" value="TreeGrafter"/>
</dbReference>
<dbReference type="Proteomes" id="UP000305131">
    <property type="component" value="Unassembled WGS sequence"/>
</dbReference>
<sequence>MSTKSASPVFDWADPFHLEVQLTEDERLVRDTSRDYAQDTYEGTHDIHALIIGRAITGIQAFA</sequence>
<dbReference type="OrthoDB" id="9770681at2"/>
<dbReference type="PANTHER" id="PTHR42807:SF1">
    <property type="entry name" value="GLUTARYL-COA DEHYDROGENASE, MITOCHONDRIAL"/>
    <property type="match status" value="1"/>
</dbReference>
<organism evidence="3 4">
    <name type="scientific">Xanthobacter autotrophicus</name>
    <dbReference type="NCBI Taxonomy" id="280"/>
    <lineage>
        <taxon>Bacteria</taxon>
        <taxon>Pseudomonadati</taxon>
        <taxon>Pseudomonadota</taxon>
        <taxon>Alphaproteobacteria</taxon>
        <taxon>Hyphomicrobiales</taxon>
        <taxon>Xanthobacteraceae</taxon>
        <taxon>Xanthobacter</taxon>
    </lineage>
</organism>
<dbReference type="GO" id="GO:0033539">
    <property type="term" value="P:fatty acid beta-oxidation using acyl-CoA dehydrogenase"/>
    <property type="evidence" value="ECO:0007669"/>
    <property type="project" value="TreeGrafter"/>
</dbReference>